<feature type="active site" description="Proton acceptor" evidence="4">
    <location>
        <position position="73"/>
    </location>
</feature>
<comment type="catalytic activity">
    <reaction evidence="4">
        <text>dTTP + H2O = dTMP + diphosphate + H(+)</text>
        <dbReference type="Rhea" id="RHEA:28534"/>
        <dbReference type="ChEBI" id="CHEBI:15377"/>
        <dbReference type="ChEBI" id="CHEBI:15378"/>
        <dbReference type="ChEBI" id="CHEBI:33019"/>
        <dbReference type="ChEBI" id="CHEBI:37568"/>
        <dbReference type="ChEBI" id="CHEBI:63528"/>
        <dbReference type="EC" id="3.6.1.9"/>
    </reaction>
</comment>
<comment type="function">
    <text evidence="4">Nucleoside triphosphate pyrophosphatase that hydrolyzes dTTP and UTP. May have a dual role in cell division arrest and in preventing the incorporation of modified nucleotides into cellular nucleic acids.</text>
</comment>
<comment type="catalytic activity">
    <reaction evidence="4">
        <text>UTP + H2O = UMP + diphosphate + H(+)</text>
        <dbReference type="Rhea" id="RHEA:29395"/>
        <dbReference type="ChEBI" id="CHEBI:15377"/>
        <dbReference type="ChEBI" id="CHEBI:15378"/>
        <dbReference type="ChEBI" id="CHEBI:33019"/>
        <dbReference type="ChEBI" id="CHEBI:46398"/>
        <dbReference type="ChEBI" id="CHEBI:57865"/>
        <dbReference type="EC" id="3.6.1.9"/>
    </reaction>
</comment>
<dbReference type="OrthoDB" id="9807767at2"/>
<proteinExistence type="inferred from homology"/>
<dbReference type="InterPro" id="IPR029001">
    <property type="entry name" value="ITPase-like_fam"/>
</dbReference>
<sequence length="198" mass="21154">MRALYLASASPRRAELLAQIGVRFSRLVFPGINETPRAGEAPADYVQRMAREKAIAGRAALDGVPQAAVLGADTSVVLGERILGKPADRDDARQMLQALSGTVHEVLSAVSVLTPDGQQTRLSTTRVWFRDLDSAEIDTYLATGEPFDKAGAYGIQGCGAVLVDALHGSYSGVVGLPLAETRALLHWANVPYWQQDPA</sequence>
<organism evidence="5 6">
    <name type="scientific">Isoalcanivorax pacificus W11-5</name>
    <dbReference type="NCBI Taxonomy" id="391936"/>
    <lineage>
        <taxon>Bacteria</taxon>
        <taxon>Pseudomonadati</taxon>
        <taxon>Pseudomonadota</taxon>
        <taxon>Gammaproteobacteria</taxon>
        <taxon>Oceanospirillales</taxon>
        <taxon>Alcanivoracaceae</taxon>
        <taxon>Isoalcanivorax</taxon>
    </lineage>
</organism>
<comment type="subcellular location">
    <subcellularLocation>
        <location evidence="4">Cytoplasm</location>
    </subcellularLocation>
</comment>
<dbReference type="GO" id="GO:0009117">
    <property type="term" value="P:nucleotide metabolic process"/>
    <property type="evidence" value="ECO:0007669"/>
    <property type="project" value="UniProtKB-KW"/>
</dbReference>
<dbReference type="STRING" id="391936.S7S_04490"/>
<evidence type="ECO:0000256" key="4">
    <source>
        <dbReference type="HAMAP-Rule" id="MF_00528"/>
    </source>
</evidence>
<keyword evidence="3 4" id="KW-0546">Nucleotide metabolism</keyword>
<name>A0A0B4XKW0_9GAMM</name>
<dbReference type="GO" id="GO:0036218">
    <property type="term" value="F:dTTP diphosphatase activity"/>
    <property type="evidence" value="ECO:0007669"/>
    <property type="project" value="RHEA"/>
</dbReference>
<evidence type="ECO:0000313" key="6">
    <source>
        <dbReference type="Proteomes" id="UP000006764"/>
    </source>
</evidence>
<comment type="caution">
    <text evidence="4">Lacks conserved residue(s) required for the propagation of feature annotation.</text>
</comment>
<evidence type="ECO:0000256" key="3">
    <source>
        <dbReference type="ARBA" id="ARBA00023080"/>
    </source>
</evidence>
<dbReference type="PANTHER" id="PTHR43213">
    <property type="entry name" value="BIFUNCTIONAL DTTP/UTP PYROPHOSPHATASE/METHYLTRANSFERASE PROTEIN-RELATED"/>
    <property type="match status" value="1"/>
</dbReference>
<dbReference type="HOGENOM" id="CLU_040416_2_1_6"/>
<dbReference type="EC" id="3.6.1.9" evidence="4"/>
<dbReference type="GO" id="GO:0036221">
    <property type="term" value="F:UTP diphosphatase activity"/>
    <property type="evidence" value="ECO:0007669"/>
    <property type="project" value="RHEA"/>
</dbReference>
<keyword evidence="4" id="KW-0963">Cytoplasm</keyword>
<dbReference type="Pfam" id="PF02545">
    <property type="entry name" value="Maf"/>
    <property type="match status" value="1"/>
</dbReference>
<dbReference type="Proteomes" id="UP000006764">
    <property type="component" value="Chromosome"/>
</dbReference>
<dbReference type="SUPFAM" id="SSF52972">
    <property type="entry name" value="ITPase-like"/>
    <property type="match status" value="1"/>
</dbReference>
<reference evidence="5 6" key="1">
    <citation type="journal article" date="2012" name="J. Bacteriol.">
        <title>Genome sequence of an alkane-degrading bacterium, Alcanivorax pacificus type strain W11-5, isolated from deep sea sediment.</title>
        <authorList>
            <person name="Lai Q."/>
            <person name="Shao Z."/>
        </authorList>
    </citation>
    <scope>NUCLEOTIDE SEQUENCE [LARGE SCALE GENOMIC DNA]</scope>
    <source>
        <strain evidence="5 6">W11-5</strain>
    </source>
</reference>
<dbReference type="EMBL" id="CP004387">
    <property type="protein sequence ID" value="AJD47320.1"/>
    <property type="molecule type" value="Genomic_DNA"/>
</dbReference>
<protein>
    <recommendedName>
        <fullName evidence="4">dTTP/UTP pyrophosphatase</fullName>
        <shortName evidence="4">dTTPase/UTPase</shortName>
        <ecNumber evidence="4">3.6.1.9</ecNumber>
    </recommendedName>
    <alternativeName>
        <fullName evidence="4">Nucleoside triphosphate pyrophosphatase</fullName>
    </alternativeName>
    <alternativeName>
        <fullName evidence="4">Nucleotide pyrophosphatase</fullName>
        <shortName evidence="4">Nucleotide PPase</shortName>
    </alternativeName>
</protein>
<evidence type="ECO:0000313" key="5">
    <source>
        <dbReference type="EMBL" id="AJD47320.1"/>
    </source>
</evidence>
<evidence type="ECO:0000256" key="1">
    <source>
        <dbReference type="ARBA" id="ARBA00001968"/>
    </source>
</evidence>
<accession>A0A0B4XKW0</accession>
<feature type="site" description="Important for substrate specificity" evidence="4">
    <location>
        <position position="12"/>
    </location>
</feature>
<dbReference type="NCBIfam" id="TIGR00172">
    <property type="entry name" value="maf"/>
    <property type="match status" value="1"/>
</dbReference>
<dbReference type="InterPro" id="IPR003697">
    <property type="entry name" value="Maf-like"/>
</dbReference>
<dbReference type="GO" id="GO:0005737">
    <property type="term" value="C:cytoplasm"/>
    <property type="evidence" value="ECO:0007669"/>
    <property type="project" value="UniProtKB-SubCell"/>
</dbReference>
<keyword evidence="2 4" id="KW-0378">Hydrolase</keyword>
<dbReference type="PIRSF" id="PIRSF006305">
    <property type="entry name" value="Maf"/>
    <property type="match status" value="1"/>
</dbReference>
<dbReference type="AlphaFoldDB" id="A0A0B4XKW0"/>
<feature type="site" description="Important for substrate specificity" evidence="4">
    <location>
        <position position="74"/>
    </location>
</feature>
<feature type="site" description="Important for substrate specificity" evidence="4">
    <location>
        <position position="156"/>
    </location>
</feature>
<keyword evidence="6" id="KW-1185">Reference proteome</keyword>
<dbReference type="HAMAP" id="MF_00528">
    <property type="entry name" value="Maf"/>
    <property type="match status" value="1"/>
</dbReference>
<dbReference type="PANTHER" id="PTHR43213:SF5">
    <property type="entry name" value="BIFUNCTIONAL DTTP_UTP PYROPHOSPHATASE_METHYLTRANSFERASE PROTEIN-RELATED"/>
    <property type="match status" value="1"/>
</dbReference>
<dbReference type="CDD" id="cd00555">
    <property type="entry name" value="Maf"/>
    <property type="match status" value="1"/>
</dbReference>
<gene>
    <name evidence="5" type="ORF">S7S_04490</name>
</gene>
<evidence type="ECO:0000256" key="2">
    <source>
        <dbReference type="ARBA" id="ARBA00022801"/>
    </source>
</evidence>
<comment type="similarity">
    <text evidence="4">Belongs to the Maf family. YhdE subfamily.</text>
</comment>
<dbReference type="RefSeq" id="WP_008738313.1">
    <property type="nucleotide sequence ID" value="NZ_CP004387.1"/>
</dbReference>
<dbReference type="Gene3D" id="3.90.950.10">
    <property type="match status" value="1"/>
</dbReference>
<comment type="cofactor">
    <cofactor evidence="1 4">
        <name>a divalent metal cation</name>
        <dbReference type="ChEBI" id="CHEBI:60240"/>
    </cofactor>
</comment>
<dbReference type="KEGG" id="apac:S7S_04490"/>